<dbReference type="EMBL" id="BMQO01000005">
    <property type="protein sequence ID" value="GGS25633.1"/>
    <property type="molecule type" value="Genomic_DNA"/>
</dbReference>
<organism evidence="3 4">
    <name type="scientific">Deinococcus knuensis</name>
    <dbReference type="NCBI Taxonomy" id="1837380"/>
    <lineage>
        <taxon>Bacteria</taxon>
        <taxon>Thermotogati</taxon>
        <taxon>Deinococcota</taxon>
        <taxon>Deinococci</taxon>
        <taxon>Deinococcales</taxon>
        <taxon>Deinococcaceae</taxon>
        <taxon>Deinococcus</taxon>
    </lineage>
</organism>
<evidence type="ECO:0000259" key="2">
    <source>
        <dbReference type="PROSITE" id="PS50234"/>
    </source>
</evidence>
<name>A0ABQ2SH89_9DEIO</name>
<dbReference type="SMART" id="SM00327">
    <property type="entry name" value="VWA"/>
    <property type="match status" value="1"/>
</dbReference>
<dbReference type="PROSITE" id="PS51257">
    <property type="entry name" value="PROKAR_LIPOPROTEIN"/>
    <property type="match status" value="1"/>
</dbReference>
<proteinExistence type="predicted"/>
<gene>
    <name evidence="3" type="ORF">GCM10008961_16390</name>
</gene>
<dbReference type="SUPFAM" id="SSF53300">
    <property type="entry name" value="vWA-like"/>
    <property type="match status" value="1"/>
</dbReference>
<dbReference type="PROSITE" id="PS50234">
    <property type="entry name" value="VWFA"/>
    <property type="match status" value="1"/>
</dbReference>
<dbReference type="InterPro" id="IPR036465">
    <property type="entry name" value="vWFA_dom_sf"/>
</dbReference>
<sequence>MRRTTLMILPALLLSACGGPSGPPSPSTPEPVAATSGTINGTRVLAQGTYQFSFTPKDGETVTGSAQIAKAEVRNLSQGKADVKVCGNVKTNGDLTATLTLDATGSMSWNDPDERRRQAGHAFAKRMRKQDMGAVLSFDSTTQPSAGLRASYLWQDFTGNQGQMTSAVNHATFVGGNTPLYDAIMDASDLLKATGKTNTRILILTDGEDNASVTTTAQAIEYANQNGTPVYIVGLDVTGKVDFTVAEDIASQTGGLFQQTNDPSELTGMFDKLFNSAEAEGCLELNFTETPPAGTVVTGELAITLKDNGKKDSTVVTPFTVTVR</sequence>
<dbReference type="Gene3D" id="3.40.50.410">
    <property type="entry name" value="von Willebrand factor, type A domain"/>
    <property type="match status" value="1"/>
</dbReference>
<feature type="domain" description="VWFA" evidence="2">
    <location>
        <begin position="96"/>
        <end position="273"/>
    </location>
</feature>
<keyword evidence="1" id="KW-0732">Signal</keyword>
<dbReference type="Proteomes" id="UP000620633">
    <property type="component" value="Unassembled WGS sequence"/>
</dbReference>
<evidence type="ECO:0000313" key="4">
    <source>
        <dbReference type="Proteomes" id="UP000620633"/>
    </source>
</evidence>
<dbReference type="InterPro" id="IPR002035">
    <property type="entry name" value="VWF_A"/>
</dbReference>
<dbReference type="CDD" id="cd00198">
    <property type="entry name" value="vWFA"/>
    <property type="match status" value="1"/>
</dbReference>
<protein>
    <recommendedName>
        <fullName evidence="2">VWFA domain-containing protein</fullName>
    </recommendedName>
</protein>
<dbReference type="Pfam" id="PF13519">
    <property type="entry name" value="VWA_2"/>
    <property type="match status" value="1"/>
</dbReference>
<dbReference type="RefSeq" id="WP_189100704.1">
    <property type="nucleotide sequence ID" value="NZ_BMQO01000005.1"/>
</dbReference>
<evidence type="ECO:0000313" key="3">
    <source>
        <dbReference type="EMBL" id="GGS25633.1"/>
    </source>
</evidence>
<reference evidence="4" key="1">
    <citation type="journal article" date="2019" name="Int. J. Syst. Evol. Microbiol.">
        <title>The Global Catalogue of Microorganisms (GCM) 10K type strain sequencing project: providing services to taxonomists for standard genome sequencing and annotation.</title>
        <authorList>
            <consortium name="The Broad Institute Genomics Platform"/>
            <consortium name="The Broad Institute Genome Sequencing Center for Infectious Disease"/>
            <person name="Wu L."/>
            <person name="Ma J."/>
        </authorList>
    </citation>
    <scope>NUCLEOTIDE SEQUENCE [LARGE SCALE GENOMIC DNA]</scope>
    <source>
        <strain evidence="4">JCM 31406</strain>
    </source>
</reference>
<comment type="caution">
    <text evidence="3">The sequence shown here is derived from an EMBL/GenBank/DDBJ whole genome shotgun (WGS) entry which is preliminary data.</text>
</comment>
<keyword evidence="4" id="KW-1185">Reference proteome</keyword>
<feature type="signal peptide" evidence="1">
    <location>
        <begin position="1"/>
        <end position="21"/>
    </location>
</feature>
<feature type="chain" id="PRO_5045671995" description="VWFA domain-containing protein" evidence="1">
    <location>
        <begin position="22"/>
        <end position="324"/>
    </location>
</feature>
<accession>A0ABQ2SH89</accession>
<evidence type="ECO:0000256" key="1">
    <source>
        <dbReference type="SAM" id="SignalP"/>
    </source>
</evidence>